<proteinExistence type="predicted"/>
<dbReference type="RefSeq" id="WP_211326359.1">
    <property type="nucleotide sequence ID" value="NZ_BIFX01000002.1"/>
</dbReference>
<comment type="caution">
    <text evidence="3">The sequence shown here is derived from an EMBL/GenBank/DDBJ whole genome shotgun (WGS) entry which is preliminary data.</text>
</comment>
<evidence type="ECO:0000259" key="2">
    <source>
        <dbReference type="Pfam" id="PF26273"/>
    </source>
</evidence>
<dbReference type="InterPro" id="IPR058598">
    <property type="entry name" value="Gly_zipper-like_dom"/>
</dbReference>
<name>A0A326U075_THEHA</name>
<feature type="transmembrane region" description="Helical" evidence="1">
    <location>
        <begin position="47"/>
        <end position="66"/>
    </location>
</feature>
<reference evidence="3 4" key="1">
    <citation type="submission" date="2018-06" db="EMBL/GenBank/DDBJ databases">
        <title>Genomic Encyclopedia of Archaeal and Bacterial Type Strains, Phase II (KMG-II): from individual species to whole genera.</title>
        <authorList>
            <person name="Goeker M."/>
        </authorList>
    </citation>
    <scope>NUCLEOTIDE SEQUENCE [LARGE SCALE GENOMIC DNA]</scope>
    <source>
        <strain evidence="3 4">ATCC BAA-1881</strain>
    </source>
</reference>
<evidence type="ECO:0000256" key="1">
    <source>
        <dbReference type="SAM" id="Phobius"/>
    </source>
</evidence>
<keyword evidence="1" id="KW-0472">Membrane</keyword>
<evidence type="ECO:0000313" key="4">
    <source>
        <dbReference type="Proteomes" id="UP000248806"/>
    </source>
</evidence>
<sequence length="78" mass="8040">MNTNPPQNDYTSKGTCTTTKASMFPAWIGIGIAFGVVFGLLFHNLALGVGIGLSLGIAIGSGLTAAQSKKKETDGPER</sequence>
<feature type="transmembrane region" description="Helical" evidence="1">
    <location>
        <begin position="21"/>
        <end position="41"/>
    </location>
</feature>
<organism evidence="3 4">
    <name type="scientific">Thermosporothrix hazakensis</name>
    <dbReference type="NCBI Taxonomy" id="644383"/>
    <lineage>
        <taxon>Bacteria</taxon>
        <taxon>Bacillati</taxon>
        <taxon>Chloroflexota</taxon>
        <taxon>Ktedonobacteria</taxon>
        <taxon>Ktedonobacterales</taxon>
        <taxon>Thermosporotrichaceae</taxon>
        <taxon>Thermosporothrix</taxon>
    </lineage>
</organism>
<gene>
    <name evidence="3" type="ORF">EI42_05430</name>
</gene>
<dbReference type="Proteomes" id="UP000248806">
    <property type="component" value="Unassembled WGS sequence"/>
</dbReference>
<dbReference type="Pfam" id="PF26273">
    <property type="entry name" value="Gly_zipper"/>
    <property type="match status" value="1"/>
</dbReference>
<accession>A0A326U075</accession>
<dbReference type="AlphaFoldDB" id="A0A326U075"/>
<feature type="domain" description="Glycine zipper-like" evidence="2">
    <location>
        <begin position="20"/>
        <end position="62"/>
    </location>
</feature>
<keyword evidence="1" id="KW-1133">Transmembrane helix</keyword>
<keyword evidence="1" id="KW-0812">Transmembrane</keyword>
<evidence type="ECO:0000313" key="3">
    <source>
        <dbReference type="EMBL" id="PZW22524.1"/>
    </source>
</evidence>
<protein>
    <recommendedName>
        <fullName evidence="2">Glycine zipper-like domain-containing protein</fullName>
    </recommendedName>
</protein>
<dbReference type="EMBL" id="QKUF01000032">
    <property type="protein sequence ID" value="PZW22524.1"/>
    <property type="molecule type" value="Genomic_DNA"/>
</dbReference>
<keyword evidence="4" id="KW-1185">Reference proteome</keyword>